<dbReference type="AlphaFoldDB" id="A0A9X2KU55"/>
<gene>
    <name evidence="1" type="ORF">M9979_12090</name>
</gene>
<dbReference type="EMBL" id="JAMLDY010000014">
    <property type="protein sequence ID" value="MCP3735613.1"/>
    <property type="molecule type" value="Genomic_DNA"/>
</dbReference>
<evidence type="ECO:0000313" key="1">
    <source>
        <dbReference type="EMBL" id="MCP3735613.1"/>
    </source>
</evidence>
<name>A0A9X2KU55_9SPHN</name>
<reference evidence="1" key="1">
    <citation type="submission" date="2022-05" db="EMBL/GenBank/DDBJ databases">
        <title>Sphingomonas sp. strain RP10 Genome sequencing and assembly.</title>
        <authorList>
            <person name="Kim I."/>
        </authorList>
    </citation>
    <scope>NUCLEOTIDE SEQUENCE</scope>
    <source>
        <strain evidence="1">RP10</strain>
    </source>
</reference>
<protein>
    <submittedName>
        <fullName evidence="1">Uncharacterized protein</fullName>
    </submittedName>
</protein>
<accession>A0A9X2KU55</accession>
<keyword evidence="2" id="KW-1185">Reference proteome</keyword>
<dbReference type="Proteomes" id="UP001139486">
    <property type="component" value="Unassembled WGS sequence"/>
</dbReference>
<proteinExistence type="predicted"/>
<comment type="caution">
    <text evidence="1">The sequence shown here is derived from an EMBL/GenBank/DDBJ whole genome shotgun (WGS) entry which is preliminary data.</text>
</comment>
<evidence type="ECO:0000313" key="2">
    <source>
        <dbReference type="Proteomes" id="UP001139486"/>
    </source>
</evidence>
<sequence>MAIGLDIVVPSAVDPDPTLPYASSIDARINPGSLMLVEPTHSQGAWPDGIGAGSKPNVAWQSAAALIGGGQTAASLAAQFSYDPLDPTKIAFQRTSRGALHAILSASGRGGKTGGVTLPPPMTAWIAANPTRGKVYFVWQVVTRAAPSAANTVDVFIGNYGSAASNYLIAGASQNVLGPQRSVFYAPTGWTGSPSSEPTLNAGGFFFGNSPPYGGLNDMNGRSTVFYSEHLVDIPASGLSFAQLDAIDQVAFTEAFGPGGRFYQDGWNTPASVINS</sequence>
<organism evidence="1 2">
    <name type="scientific">Sphingomonas liriopis</name>
    <dbReference type="NCBI Taxonomy" id="2949094"/>
    <lineage>
        <taxon>Bacteria</taxon>
        <taxon>Pseudomonadati</taxon>
        <taxon>Pseudomonadota</taxon>
        <taxon>Alphaproteobacteria</taxon>
        <taxon>Sphingomonadales</taxon>
        <taxon>Sphingomonadaceae</taxon>
        <taxon>Sphingomonas</taxon>
    </lineage>
</organism>
<dbReference type="RefSeq" id="WP_254289612.1">
    <property type="nucleotide sequence ID" value="NZ_JAMLDY010000014.1"/>
</dbReference>